<evidence type="ECO:0000256" key="2">
    <source>
        <dbReference type="SAM" id="MobiDB-lite"/>
    </source>
</evidence>
<feature type="region of interest" description="Disordered" evidence="2">
    <location>
        <begin position="1"/>
        <end position="35"/>
    </location>
</feature>
<sequence length="930" mass="103367">MVQLERDTKVEEVHLHNGSSAIESVSVETISDSERTDAEIDRIIAETNMLESKTFVSPLAVSKDRGGSKSDGRLEIEDEDEETRSIRLKLLASMQNKNTLEKEREDGEVTDEDGSGSPNPILQTKKEASSSKPGKTSHVTRKSTRSDRREDSSDKSRRRSSERTSSRTAENHRRHSTQRSYISEKRPAKSSTRSTTAGTRSNSQERKDRGASSSIHSNSSHRSRRKRENTQERTDTPNAKHIVSELSITLPSSKIDSSTGFVVSTLNDKKRNSTSERIVEASSSNSGVENRHFKRVVGSGDHISVTVNAHNDSKSNVFSSGRSFSEGLRSIENTTSSGLQSSPHPSTSITFMNNRSFNSSDGLLPHIPLPPTPTPPRPKPPSPMNDKDILLLPPPPAPPILPKSADMVGSCNPSSLRIQVREGGGRVAQLSAANKSNYVPSYSQKTKPINMQYIPTPPKPEFISLPEKADNYEECGMDVESSHSSSDSDAENRDNEGAISSRQRFLSDADETQLREMLLHQVILNRKRNAESAGQSSSASVCGGPMLANDEKKFPHSKNVSARTTGKADRALLAQHTPRSATSRGSNCASRRNSDEPPSKRLKADGSVTTSGDDPSMVSPLPSNIMELDGLLKDKQTQLCELDSEISDRMNCLDESLHRREELKNQLAELEADIEAARAQCRVLMRRRNAIRRTVERFEEHRLDRLLANDWDEQDPTKSQQSEQTSKSVESILRTPSTTSWLDEREIMDDYDEEQKIRSKLLARMRMGDNSSVHSGQDENNRESPPVSAEELCDESTQTATSGDEDVLNKKEPLYRSHNFPQRLKRFVGISLDLSAEAADCPNEMKGEKCTDVSCESNHIRDGELTTTDVLSMMVGYLPGLVDFIDGKDRMRKIDVLKSKRRSDERFGVFARRLLDEYASGQRSDSVQVQ</sequence>
<feature type="compositionally biased region" description="Basic and acidic residues" evidence="2">
    <location>
        <begin position="62"/>
        <end position="75"/>
    </location>
</feature>
<feature type="region of interest" description="Disordered" evidence="2">
    <location>
        <begin position="769"/>
        <end position="812"/>
    </location>
</feature>
<feature type="compositionally biased region" description="Basic and acidic residues" evidence="2">
    <location>
        <begin position="268"/>
        <end position="279"/>
    </location>
</feature>
<feature type="compositionally biased region" description="Polar residues" evidence="2">
    <location>
        <begin position="577"/>
        <end position="591"/>
    </location>
</feature>
<feature type="region of interest" description="Disordered" evidence="2">
    <location>
        <begin position="268"/>
        <end position="292"/>
    </location>
</feature>
<feature type="region of interest" description="Disordered" evidence="2">
    <location>
        <begin position="60"/>
        <end position="242"/>
    </location>
</feature>
<keyword evidence="1" id="KW-0175">Coiled coil</keyword>
<feature type="region of interest" description="Disordered" evidence="2">
    <location>
        <begin position="329"/>
        <end position="411"/>
    </location>
</feature>
<evidence type="ECO:0000313" key="3">
    <source>
        <dbReference type="Proteomes" id="UP000025227"/>
    </source>
</evidence>
<name>A0A6F7P1H5_HAECO</name>
<dbReference type="Proteomes" id="UP000025227">
    <property type="component" value="Unplaced"/>
</dbReference>
<feature type="compositionally biased region" description="Polar residues" evidence="2">
    <location>
        <begin position="331"/>
        <end position="361"/>
    </location>
</feature>
<feature type="region of interest" description="Disordered" evidence="2">
    <location>
        <begin position="711"/>
        <end position="735"/>
    </location>
</feature>
<dbReference type="OMA" id="QCRVLMR"/>
<keyword evidence="3" id="KW-1185">Reference proteome</keyword>
<reference evidence="4" key="1">
    <citation type="submission" date="2020-12" db="UniProtKB">
        <authorList>
            <consortium name="WormBaseParasite"/>
        </authorList>
    </citation>
    <scope>IDENTIFICATION</scope>
    <source>
        <strain evidence="4">MHco3</strain>
    </source>
</reference>
<evidence type="ECO:0000313" key="4">
    <source>
        <dbReference type="WBParaSite" id="HCON_00053780-00001"/>
    </source>
</evidence>
<dbReference type="OrthoDB" id="5860707at2759"/>
<organism evidence="3 4">
    <name type="scientific">Haemonchus contortus</name>
    <name type="common">Barber pole worm</name>
    <dbReference type="NCBI Taxonomy" id="6289"/>
    <lineage>
        <taxon>Eukaryota</taxon>
        <taxon>Metazoa</taxon>
        <taxon>Ecdysozoa</taxon>
        <taxon>Nematoda</taxon>
        <taxon>Chromadorea</taxon>
        <taxon>Rhabditida</taxon>
        <taxon>Rhabditina</taxon>
        <taxon>Rhabditomorpha</taxon>
        <taxon>Strongyloidea</taxon>
        <taxon>Trichostrongylidae</taxon>
        <taxon>Haemonchus</taxon>
    </lineage>
</organism>
<feature type="coiled-coil region" evidence="1">
    <location>
        <begin position="653"/>
        <end position="687"/>
    </location>
</feature>
<evidence type="ECO:0000256" key="1">
    <source>
        <dbReference type="SAM" id="Coils"/>
    </source>
</evidence>
<feature type="compositionally biased region" description="Low complexity" evidence="2">
    <location>
        <begin position="717"/>
        <end position="731"/>
    </location>
</feature>
<feature type="compositionally biased region" description="Pro residues" evidence="2">
    <location>
        <begin position="392"/>
        <end position="401"/>
    </location>
</feature>
<proteinExistence type="predicted"/>
<feature type="compositionally biased region" description="Low complexity" evidence="2">
    <location>
        <begin position="190"/>
        <end position="202"/>
    </location>
</feature>
<dbReference type="WBParaSite" id="HCON_00053780-00001">
    <property type="protein sequence ID" value="HCON_00053780-00001"/>
    <property type="gene ID" value="HCON_00053780"/>
</dbReference>
<accession>A0A6F7P1H5</accession>
<feature type="compositionally biased region" description="Pro residues" evidence="2">
    <location>
        <begin position="367"/>
        <end position="383"/>
    </location>
</feature>
<feature type="region of interest" description="Disordered" evidence="2">
    <location>
        <begin position="476"/>
        <end position="507"/>
    </location>
</feature>
<dbReference type="AlphaFoldDB" id="A0A6F7P1H5"/>
<feature type="compositionally biased region" description="Polar residues" evidence="2">
    <location>
        <begin position="17"/>
        <end position="30"/>
    </location>
</feature>
<feature type="region of interest" description="Disordered" evidence="2">
    <location>
        <begin position="528"/>
        <end position="621"/>
    </location>
</feature>
<feature type="compositionally biased region" description="Basic and acidic residues" evidence="2">
    <location>
        <begin position="144"/>
        <end position="171"/>
    </location>
</feature>
<protein>
    <submittedName>
        <fullName evidence="4">Protein lilliputian</fullName>
    </submittedName>
</protein>
<feature type="compositionally biased region" description="Basic and acidic residues" evidence="2">
    <location>
        <begin position="1"/>
        <end position="15"/>
    </location>
</feature>
<feature type="compositionally biased region" description="Basic and acidic residues" evidence="2">
    <location>
        <begin position="592"/>
        <end position="604"/>
    </location>
</feature>